<dbReference type="Pfam" id="PF00931">
    <property type="entry name" value="NB-ARC"/>
    <property type="match status" value="1"/>
</dbReference>
<sequence>MAEAVIVGIAEKIVAYLVPQALEKIGKLWGVKHELEKLRNIVSTLRAVLNDAEKQGYQNDQIQVWLDNMKDALYDAQDVLEEFNIEALQRELRAHNEVMKEVRTFFSSSNQLAFNLKMSSKVRAVRKKIEDINDRRRFHLDERLVDSRVEREQKKREEMHSFMPEGVIIGRDNDKNMVMEFLLDPNVTEDVSILPIVGIGGCGKTALAQCVYNDEMVNEHFHLKMWVCVSNDFDVKKIVTNILACIKQR</sequence>
<dbReference type="eggNOG" id="KOG4658">
    <property type="taxonomic scope" value="Eukaryota"/>
</dbReference>
<accession>A0A059D148</accession>
<dbReference type="STRING" id="71139.A0A059D148"/>
<keyword evidence="2" id="KW-0547">Nucleotide-binding</keyword>
<dbReference type="GO" id="GO:0006952">
    <property type="term" value="P:defense response"/>
    <property type="evidence" value="ECO:0007669"/>
    <property type="project" value="UniProtKB-KW"/>
</dbReference>
<evidence type="ECO:0000256" key="3">
    <source>
        <dbReference type="ARBA" id="ARBA00022821"/>
    </source>
</evidence>
<evidence type="ECO:0000259" key="6">
    <source>
        <dbReference type="Pfam" id="PF00931"/>
    </source>
</evidence>
<keyword evidence="3" id="KW-0611">Plant defense</keyword>
<evidence type="ECO:0000259" key="7">
    <source>
        <dbReference type="Pfam" id="PF18052"/>
    </source>
</evidence>
<gene>
    <name evidence="8" type="ORF">EUGRSUZ_B01180</name>
</gene>
<evidence type="ECO:0000313" key="8">
    <source>
        <dbReference type="EMBL" id="KCW84332.1"/>
    </source>
</evidence>
<dbReference type="Gene3D" id="1.20.5.4130">
    <property type="match status" value="1"/>
</dbReference>
<dbReference type="Pfam" id="PF18052">
    <property type="entry name" value="Rx_N"/>
    <property type="match status" value="1"/>
</dbReference>
<dbReference type="PANTHER" id="PTHR36766:SF40">
    <property type="entry name" value="DISEASE RESISTANCE PROTEIN RGA3"/>
    <property type="match status" value="1"/>
</dbReference>
<dbReference type="PANTHER" id="PTHR36766">
    <property type="entry name" value="PLANT BROAD-SPECTRUM MILDEW RESISTANCE PROTEIN RPW8"/>
    <property type="match status" value="1"/>
</dbReference>
<evidence type="ECO:0000256" key="1">
    <source>
        <dbReference type="ARBA" id="ARBA00022737"/>
    </source>
</evidence>
<dbReference type="GO" id="GO:0043531">
    <property type="term" value="F:ADP binding"/>
    <property type="evidence" value="ECO:0007669"/>
    <property type="project" value="InterPro"/>
</dbReference>
<dbReference type="InterPro" id="IPR002182">
    <property type="entry name" value="NB-ARC"/>
</dbReference>
<dbReference type="Gene3D" id="3.40.50.300">
    <property type="entry name" value="P-loop containing nucleotide triphosphate hydrolases"/>
    <property type="match status" value="1"/>
</dbReference>
<feature type="coiled-coil region" evidence="5">
    <location>
        <begin position="35"/>
        <end position="86"/>
    </location>
</feature>
<proteinExistence type="predicted"/>
<dbReference type="SUPFAM" id="SSF52540">
    <property type="entry name" value="P-loop containing nucleoside triphosphate hydrolases"/>
    <property type="match status" value="1"/>
</dbReference>
<dbReference type="InParanoid" id="A0A059D148"/>
<dbReference type="InterPro" id="IPR027417">
    <property type="entry name" value="P-loop_NTPase"/>
</dbReference>
<evidence type="ECO:0008006" key="9">
    <source>
        <dbReference type="Google" id="ProtNLM"/>
    </source>
</evidence>
<dbReference type="EMBL" id="KK198754">
    <property type="protein sequence ID" value="KCW84332.1"/>
    <property type="molecule type" value="Genomic_DNA"/>
</dbReference>
<name>A0A059D148_EUCGR</name>
<dbReference type="Gramene" id="KCW84332">
    <property type="protein sequence ID" value="KCW84332"/>
    <property type="gene ID" value="EUGRSUZ_B01180"/>
</dbReference>
<reference evidence="8" key="1">
    <citation type="submission" date="2013-07" db="EMBL/GenBank/DDBJ databases">
        <title>The genome of Eucalyptus grandis.</title>
        <authorList>
            <person name="Schmutz J."/>
            <person name="Hayes R."/>
            <person name="Myburg A."/>
            <person name="Tuskan G."/>
            <person name="Grattapaglia D."/>
            <person name="Rokhsar D.S."/>
        </authorList>
    </citation>
    <scope>NUCLEOTIDE SEQUENCE</scope>
    <source>
        <tissue evidence="8">Leaf extractions</tissue>
    </source>
</reference>
<keyword evidence="1" id="KW-0677">Repeat</keyword>
<keyword evidence="5" id="KW-0175">Coiled coil</keyword>
<evidence type="ECO:0000256" key="4">
    <source>
        <dbReference type="ARBA" id="ARBA00022840"/>
    </source>
</evidence>
<feature type="domain" description="Disease resistance N-terminal" evidence="7">
    <location>
        <begin position="16"/>
        <end position="98"/>
    </location>
</feature>
<dbReference type="InterPro" id="IPR041118">
    <property type="entry name" value="Rx_N"/>
</dbReference>
<evidence type="ECO:0000256" key="2">
    <source>
        <dbReference type="ARBA" id="ARBA00022741"/>
    </source>
</evidence>
<dbReference type="GO" id="GO:0005524">
    <property type="term" value="F:ATP binding"/>
    <property type="evidence" value="ECO:0007669"/>
    <property type="project" value="UniProtKB-KW"/>
</dbReference>
<dbReference type="OMA" id="DEMVNEH"/>
<dbReference type="AlphaFoldDB" id="A0A059D148"/>
<keyword evidence="4" id="KW-0067">ATP-binding</keyword>
<feature type="domain" description="NB-ARC" evidence="6">
    <location>
        <begin position="173"/>
        <end position="246"/>
    </location>
</feature>
<protein>
    <recommendedName>
        <fullName evidence="9">Rx N-terminal domain-containing protein</fullName>
    </recommendedName>
</protein>
<evidence type="ECO:0000256" key="5">
    <source>
        <dbReference type="SAM" id="Coils"/>
    </source>
</evidence>
<organism evidence="8">
    <name type="scientific">Eucalyptus grandis</name>
    <name type="common">Flooded gum</name>
    <dbReference type="NCBI Taxonomy" id="71139"/>
    <lineage>
        <taxon>Eukaryota</taxon>
        <taxon>Viridiplantae</taxon>
        <taxon>Streptophyta</taxon>
        <taxon>Embryophyta</taxon>
        <taxon>Tracheophyta</taxon>
        <taxon>Spermatophyta</taxon>
        <taxon>Magnoliopsida</taxon>
        <taxon>eudicotyledons</taxon>
        <taxon>Gunneridae</taxon>
        <taxon>Pentapetalae</taxon>
        <taxon>rosids</taxon>
        <taxon>malvids</taxon>
        <taxon>Myrtales</taxon>
        <taxon>Myrtaceae</taxon>
        <taxon>Myrtoideae</taxon>
        <taxon>Eucalypteae</taxon>
        <taxon>Eucalyptus</taxon>
    </lineage>
</organism>